<dbReference type="EMBL" id="JAIWYP010000003">
    <property type="protein sequence ID" value="KAH3856219.1"/>
    <property type="molecule type" value="Genomic_DNA"/>
</dbReference>
<dbReference type="AlphaFoldDB" id="A0A9D4LEC8"/>
<name>A0A9D4LEC8_DREPO</name>
<gene>
    <name evidence="2" type="ORF">DPMN_098802</name>
</gene>
<dbReference type="InterPro" id="IPR046906">
    <property type="entry name" value="Mab-21_HhH/H2TH-like"/>
</dbReference>
<dbReference type="SMART" id="SM01265">
    <property type="entry name" value="Mab-21"/>
    <property type="match status" value="1"/>
</dbReference>
<comment type="caution">
    <text evidence="2">The sequence shown here is derived from an EMBL/GenBank/DDBJ whole genome shotgun (WGS) entry which is preliminary data.</text>
</comment>
<proteinExistence type="predicted"/>
<dbReference type="Pfam" id="PF20266">
    <property type="entry name" value="Mab-21_C"/>
    <property type="match status" value="1"/>
</dbReference>
<reference evidence="2" key="1">
    <citation type="journal article" date="2019" name="bioRxiv">
        <title>The Genome of the Zebra Mussel, Dreissena polymorpha: A Resource for Invasive Species Research.</title>
        <authorList>
            <person name="McCartney M.A."/>
            <person name="Auch B."/>
            <person name="Kono T."/>
            <person name="Mallez S."/>
            <person name="Zhang Y."/>
            <person name="Obille A."/>
            <person name="Becker A."/>
            <person name="Abrahante J.E."/>
            <person name="Garbe J."/>
            <person name="Badalamenti J.P."/>
            <person name="Herman A."/>
            <person name="Mangelson H."/>
            <person name="Liachko I."/>
            <person name="Sullivan S."/>
            <person name="Sone E.D."/>
            <person name="Koren S."/>
            <person name="Silverstein K.A.T."/>
            <person name="Beckman K.B."/>
            <person name="Gohl D.M."/>
        </authorList>
    </citation>
    <scope>NUCLEOTIDE SEQUENCE</scope>
    <source>
        <strain evidence="2">Duluth1</strain>
        <tissue evidence="2">Whole animal</tissue>
    </source>
</reference>
<dbReference type="Proteomes" id="UP000828390">
    <property type="component" value="Unassembled WGS sequence"/>
</dbReference>
<organism evidence="2 3">
    <name type="scientific">Dreissena polymorpha</name>
    <name type="common">Zebra mussel</name>
    <name type="synonym">Mytilus polymorpha</name>
    <dbReference type="NCBI Taxonomy" id="45954"/>
    <lineage>
        <taxon>Eukaryota</taxon>
        <taxon>Metazoa</taxon>
        <taxon>Spiralia</taxon>
        <taxon>Lophotrochozoa</taxon>
        <taxon>Mollusca</taxon>
        <taxon>Bivalvia</taxon>
        <taxon>Autobranchia</taxon>
        <taxon>Heteroconchia</taxon>
        <taxon>Euheterodonta</taxon>
        <taxon>Imparidentia</taxon>
        <taxon>Neoheterodontei</taxon>
        <taxon>Myida</taxon>
        <taxon>Dreissenoidea</taxon>
        <taxon>Dreissenidae</taxon>
        <taxon>Dreissena</taxon>
    </lineage>
</organism>
<protein>
    <recommendedName>
        <fullName evidence="1">Mab-21-like HhH/H2TH-like domain-containing protein</fullName>
    </recommendedName>
</protein>
<reference evidence="2" key="2">
    <citation type="submission" date="2020-11" db="EMBL/GenBank/DDBJ databases">
        <authorList>
            <person name="McCartney M.A."/>
            <person name="Auch B."/>
            <person name="Kono T."/>
            <person name="Mallez S."/>
            <person name="Becker A."/>
            <person name="Gohl D.M."/>
            <person name="Silverstein K.A.T."/>
            <person name="Koren S."/>
            <person name="Bechman K.B."/>
            <person name="Herman A."/>
            <person name="Abrahante J.E."/>
            <person name="Garbe J."/>
        </authorList>
    </citation>
    <scope>NUCLEOTIDE SEQUENCE</scope>
    <source>
        <strain evidence="2">Duluth1</strain>
        <tissue evidence="2">Whole animal</tissue>
    </source>
</reference>
<keyword evidence="3" id="KW-1185">Reference proteome</keyword>
<dbReference type="PANTHER" id="PTHR10656:SF69">
    <property type="entry name" value="MAB-21-LIKE HHH_H2TH-LIKE DOMAIN-CONTAINING PROTEIN"/>
    <property type="match status" value="1"/>
</dbReference>
<dbReference type="PANTHER" id="PTHR10656">
    <property type="entry name" value="CELL FATE DETERMINING PROTEIN MAB21-RELATED"/>
    <property type="match status" value="1"/>
</dbReference>
<sequence length="471" mass="55186">METECKDRLSIRLSTVMEDIGVTVELVNFRRYITRVREYVKTIMHMNGWKDVATFHFVGSQIEGSTTLGMDSDYDFLITDRGIFTAYTDLSEFCPLQSYSTFLYLAIKNTYSFPQCVCLQRVIYIGENILFPVSAKYFDMKRKDLSEHLLDEDGRELLSNEIVINNLVYPNYSLHSSGIVEQHEPALNLMGYADSVFCIQCDQTLPRDCQVLFERPKPGHWPKEKTLYKAKTQCAVFFMYPGNIGHTSSYDSSSRMINMDIRHPTIYASRQWRMSTVSIELLLMCDLDIVQMKTYVLMKMIRIQFLKPLVADRLSTFHMKTAFLFAIEKYPPRIWTNENLVQCVLFGLRTLRRFLKHRFCPHYSIACVDLFAEKLRVWEVRPLIAELTRIINSNLQCVYEINIDKLGKRLNAYRTGHDSELVSRSVYRLWTLSPLITCFNYIYLGSYDIYTNDDINQMELNFKRAEPEETE</sequence>
<evidence type="ECO:0000259" key="1">
    <source>
        <dbReference type="Pfam" id="PF20266"/>
    </source>
</evidence>
<accession>A0A9D4LEC8</accession>
<evidence type="ECO:0000313" key="2">
    <source>
        <dbReference type="EMBL" id="KAH3856219.1"/>
    </source>
</evidence>
<dbReference type="InterPro" id="IPR024810">
    <property type="entry name" value="MAB21L/cGLR"/>
</dbReference>
<feature type="domain" description="Mab-21-like HhH/H2TH-like" evidence="1">
    <location>
        <begin position="297"/>
        <end position="373"/>
    </location>
</feature>
<evidence type="ECO:0000313" key="3">
    <source>
        <dbReference type="Proteomes" id="UP000828390"/>
    </source>
</evidence>
<dbReference type="Gene3D" id="1.10.1410.40">
    <property type="match status" value="1"/>
</dbReference>